<evidence type="ECO:0000313" key="1">
    <source>
        <dbReference type="EMBL" id="ACH37256.1"/>
    </source>
</evidence>
<keyword evidence="2" id="KW-1185">Reference proteome</keyword>
<organism evidence="1 2">
    <name type="scientific">Citrifermentans bemidjiense (strain ATCC BAA-1014 / DSM 16622 / JCM 12645 / Bem)</name>
    <name type="common">Geobacter bemidjiensis</name>
    <dbReference type="NCBI Taxonomy" id="404380"/>
    <lineage>
        <taxon>Bacteria</taxon>
        <taxon>Pseudomonadati</taxon>
        <taxon>Thermodesulfobacteriota</taxon>
        <taxon>Desulfuromonadia</taxon>
        <taxon>Geobacterales</taxon>
        <taxon>Geobacteraceae</taxon>
        <taxon>Citrifermentans</taxon>
    </lineage>
</organism>
<name>B5E9V8_CITBB</name>
<proteinExistence type="predicted"/>
<sequence length="52" mass="5753">MTTLILIILAIVAIVLTIWFLTIPAEVVAGTFKAFRHGDWKHRKPGPPRVSG</sequence>
<dbReference type="Proteomes" id="UP000008825">
    <property type="component" value="Chromosome"/>
</dbReference>
<evidence type="ECO:0000313" key="2">
    <source>
        <dbReference type="Proteomes" id="UP000008825"/>
    </source>
</evidence>
<dbReference type="STRING" id="404380.Gbem_0225"/>
<dbReference type="EMBL" id="CP001124">
    <property type="protein sequence ID" value="ACH37256.1"/>
    <property type="molecule type" value="Genomic_DNA"/>
</dbReference>
<dbReference type="KEGG" id="gbm:Gbem_0225"/>
<dbReference type="AlphaFoldDB" id="B5E9V8"/>
<reference evidence="1 2" key="1">
    <citation type="submission" date="2008-07" db="EMBL/GenBank/DDBJ databases">
        <title>Complete sequence of Geobacter bemidjiensis BEM.</title>
        <authorList>
            <consortium name="US DOE Joint Genome Institute"/>
            <person name="Lucas S."/>
            <person name="Copeland A."/>
            <person name="Lapidus A."/>
            <person name="Glavina del Rio T."/>
            <person name="Dalin E."/>
            <person name="Tice H."/>
            <person name="Bruce D."/>
            <person name="Goodwin L."/>
            <person name="Pitluck S."/>
            <person name="Kiss H."/>
            <person name="Brettin T."/>
            <person name="Detter J.C."/>
            <person name="Han C."/>
            <person name="Kuske C.R."/>
            <person name="Schmutz J."/>
            <person name="Larimer F."/>
            <person name="Land M."/>
            <person name="Hauser L."/>
            <person name="Kyrpides N."/>
            <person name="Lykidis A."/>
            <person name="Lovley D."/>
            <person name="Richardson P."/>
        </authorList>
    </citation>
    <scope>NUCLEOTIDE SEQUENCE [LARGE SCALE GENOMIC DNA]</scope>
    <source>
        <strain evidence="2">ATCC BAA-1014 / DSM 16622 / JCM 12645 / Bem</strain>
    </source>
</reference>
<accession>B5E9V8</accession>
<dbReference type="HOGENOM" id="CLU_3080309_0_0_7"/>
<gene>
    <name evidence="1" type="ordered locus">Gbem_0225</name>
</gene>
<reference evidence="1 2" key="2">
    <citation type="journal article" date="2010" name="BMC Genomics">
        <title>The genome of Geobacter bemidjiensis, exemplar for the subsurface clade of Geobacter species that predominate in Fe(III)-reducing subsurface environments.</title>
        <authorList>
            <person name="Aklujkar M."/>
            <person name="Young N.D."/>
            <person name="Holmes D."/>
            <person name="Chavan M."/>
            <person name="Risso C."/>
            <person name="Kiss H.E."/>
            <person name="Han C.S."/>
            <person name="Land M.L."/>
            <person name="Lovley D.R."/>
        </authorList>
    </citation>
    <scope>NUCLEOTIDE SEQUENCE [LARGE SCALE GENOMIC DNA]</scope>
    <source>
        <strain evidence="2">ATCC BAA-1014 / DSM 16622 / JCM 12645 / Bem</strain>
    </source>
</reference>
<protein>
    <submittedName>
        <fullName evidence="1">Uncharacterized protein</fullName>
    </submittedName>
</protein>